<keyword evidence="1" id="KW-1133">Transmembrane helix</keyword>
<reference evidence="2 3" key="1">
    <citation type="journal article" date="2012" name="J. Bacteriol.">
        <title>Genome sequence of proteorhodopsin-containing sea ice bacterium Glaciecola punicea ACAM 611T.</title>
        <authorList>
            <person name="Qin Q.-L."/>
            <person name="Xie B.-B."/>
            <person name="Shu Y.-L."/>
            <person name="Rong J.-C."/>
            <person name="Zhao D.-L."/>
            <person name="Zhang X.-Y."/>
            <person name="Chen X.-L."/>
            <person name="Zhou B.-C."/>
            <person name="Zhanga Y.-Z."/>
        </authorList>
    </citation>
    <scope>NUCLEOTIDE SEQUENCE [LARGE SCALE GENOMIC DNA]</scope>
    <source>
        <strain evidence="2 3">ACAM 611</strain>
    </source>
</reference>
<organism evidence="2 3">
    <name type="scientific">Glaciecola punicea ACAM 611</name>
    <dbReference type="NCBI Taxonomy" id="1121923"/>
    <lineage>
        <taxon>Bacteria</taxon>
        <taxon>Pseudomonadati</taxon>
        <taxon>Pseudomonadota</taxon>
        <taxon>Gammaproteobacteria</taxon>
        <taxon>Alteromonadales</taxon>
        <taxon>Alteromonadaceae</taxon>
        <taxon>Glaciecola</taxon>
    </lineage>
</organism>
<dbReference type="AlphaFoldDB" id="H5TDQ8"/>
<keyword evidence="1" id="KW-0812">Transmembrane</keyword>
<accession>H5TDQ8</accession>
<dbReference type="EMBL" id="BAET01000028">
    <property type="protein sequence ID" value="GAB56435.1"/>
    <property type="molecule type" value="Genomic_DNA"/>
</dbReference>
<keyword evidence="1" id="KW-0472">Membrane</keyword>
<name>H5TDQ8_9ALTE</name>
<evidence type="ECO:0000313" key="2">
    <source>
        <dbReference type="EMBL" id="GAB56435.1"/>
    </source>
</evidence>
<protein>
    <submittedName>
        <fullName evidence="2">Uncharacterized protein</fullName>
    </submittedName>
</protein>
<proteinExistence type="predicted"/>
<dbReference type="Proteomes" id="UP000053586">
    <property type="component" value="Unassembled WGS sequence"/>
</dbReference>
<sequence length="60" mass="5997">MKELTLIETHETSGGLIWFAPLAVTLFAPTSMSASGIAAAFGIGAGAGMLIGSGLAIFID</sequence>
<feature type="transmembrane region" description="Helical" evidence="1">
    <location>
        <begin position="37"/>
        <end position="59"/>
    </location>
</feature>
<evidence type="ECO:0000313" key="3">
    <source>
        <dbReference type="Proteomes" id="UP000053586"/>
    </source>
</evidence>
<gene>
    <name evidence="2" type="ORF">GPUN_2320</name>
</gene>
<keyword evidence="3" id="KW-1185">Reference proteome</keyword>
<evidence type="ECO:0000256" key="1">
    <source>
        <dbReference type="SAM" id="Phobius"/>
    </source>
</evidence>
<comment type="caution">
    <text evidence="2">The sequence shown here is derived from an EMBL/GenBank/DDBJ whole genome shotgun (WGS) entry which is preliminary data.</text>
</comment>
<feature type="transmembrane region" description="Helical" evidence="1">
    <location>
        <begin position="12"/>
        <end position="31"/>
    </location>
</feature>
<dbReference type="RefSeq" id="WP_006006567.1">
    <property type="nucleotide sequence ID" value="NZ_BAET01000028.1"/>
</dbReference>
<reference evidence="2 3" key="2">
    <citation type="journal article" date="2017" name="Antonie Van Leeuwenhoek">
        <title>Rhizobium rhizosphaerae sp. nov., a novel species isolated from rice rhizosphere.</title>
        <authorList>
            <person name="Zhao J.J."/>
            <person name="Zhang J."/>
            <person name="Zhang R.J."/>
            <person name="Zhang C.W."/>
            <person name="Yin H.Q."/>
            <person name="Zhang X.X."/>
        </authorList>
    </citation>
    <scope>NUCLEOTIDE SEQUENCE [LARGE SCALE GENOMIC DNA]</scope>
    <source>
        <strain evidence="2 3">ACAM 611</strain>
    </source>
</reference>